<name>A0ABX2IWQ2_9RHOB</name>
<evidence type="ECO:0000313" key="2">
    <source>
        <dbReference type="EMBL" id="NSX54801.1"/>
    </source>
</evidence>
<dbReference type="Pfam" id="PF02661">
    <property type="entry name" value="Fic"/>
    <property type="match status" value="1"/>
</dbReference>
<dbReference type="EMBL" id="JABUFE010000003">
    <property type="protein sequence ID" value="NSX54801.1"/>
    <property type="molecule type" value="Genomic_DNA"/>
</dbReference>
<accession>A0ABX2IWQ2</accession>
<dbReference type="SUPFAM" id="SSF140931">
    <property type="entry name" value="Fic-like"/>
    <property type="match status" value="1"/>
</dbReference>
<dbReference type="InterPro" id="IPR003812">
    <property type="entry name" value="Fido"/>
</dbReference>
<reference evidence="2 3" key="1">
    <citation type="submission" date="2020-06" db="EMBL/GenBank/DDBJ databases">
        <title>Sulfitobacter algicola sp. nov., isolated from green algae.</title>
        <authorList>
            <person name="Wang C."/>
        </authorList>
    </citation>
    <scope>NUCLEOTIDE SEQUENCE [LARGE SCALE GENOMIC DNA]</scope>
    <source>
        <strain evidence="2 3">1151</strain>
    </source>
</reference>
<sequence length="203" mass="23129">MTFVEPDGATPLHPDERQGLKFPHITTRGELDELEQANIEQGLAWLDRRRKIDIFDDAFVRELHKRLFGDVWSWAGGYRQTEKNIGIDPYQISMQLRILLDDARFWADNATYPPIEAAARFHHRMVQIHPFPNGNGRHARIAADIMLEKTYDHAPIAWASGFDLQADNARRTAYIAALRAADAGDMNLLLAFVSAKEMSTQSE</sequence>
<proteinExistence type="predicted"/>
<dbReference type="RefSeq" id="WP_174137155.1">
    <property type="nucleotide sequence ID" value="NZ_JABUFE010000003.1"/>
</dbReference>
<organism evidence="2 3">
    <name type="scientific">Parasulfitobacter algicola</name>
    <dbReference type="NCBI Taxonomy" id="2614809"/>
    <lineage>
        <taxon>Bacteria</taxon>
        <taxon>Pseudomonadati</taxon>
        <taxon>Pseudomonadota</taxon>
        <taxon>Alphaproteobacteria</taxon>
        <taxon>Rhodobacterales</taxon>
        <taxon>Roseobacteraceae</taxon>
        <taxon>Parasulfitobacter</taxon>
    </lineage>
</organism>
<dbReference type="PANTHER" id="PTHR13504">
    <property type="entry name" value="FIDO DOMAIN-CONTAINING PROTEIN DDB_G0283145"/>
    <property type="match status" value="1"/>
</dbReference>
<comment type="caution">
    <text evidence="2">The sequence shown here is derived from an EMBL/GenBank/DDBJ whole genome shotgun (WGS) entry which is preliminary data.</text>
</comment>
<evidence type="ECO:0000313" key="3">
    <source>
        <dbReference type="Proteomes" id="UP000777935"/>
    </source>
</evidence>
<dbReference type="Gene3D" id="1.10.3290.10">
    <property type="entry name" value="Fido-like domain"/>
    <property type="match status" value="1"/>
</dbReference>
<dbReference type="Proteomes" id="UP000777935">
    <property type="component" value="Unassembled WGS sequence"/>
</dbReference>
<protein>
    <submittedName>
        <fullName evidence="2">Mobile mystery protein B</fullName>
    </submittedName>
</protein>
<dbReference type="InterPro" id="IPR036597">
    <property type="entry name" value="Fido-like_dom_sf"/>
</dbReference>
<gene>
    <name evidence="2" type="ORF">HRQ87_08315</name>
</gene>
<dbReference type="NCBIfam" id="TIGR02613">
    <property type="entry name" value="mob_myst_B"/>
    <property type="match status" value="1"/>
</dbReference>
<dbReference type="InterPro" id="IPR013436">
    <property type="entry name" value="Mobile_mystery_prot_B"/>
</dbReference>
<dbReference type="InterPro" id="IPR040198">
    <property type="entry name" value="Fido_containing"/>
</dbReference>
<dbReference type="PANTHER" id="PTHR13504:SF39">
    <property type="entry name" value="CELL FILAMENTATION PROTEIN"/>
    <property type="match status" value="1"/>
</dbReference>
<dbReference type="PROSITE" id="PS51459">
    <property type="entry name" value="FIDO"/>
    <property type="match status" value="1"/>
</dbReference>
<keyword evidence="3" id="KW-1185">Reference proteome</keyword>
<evidence type="ECO:0000259" key="1">
    <source>
        <dbReference type="PROSITE" id="PS51459"/>
    </source>
</evidence>
<feature type="domain" description="Fido" evidence="1">
    <location>
        <begin position="55"/>
        <end position="195"/>
    </location>
</feature>